<keyword evidence="1" id="KW-0560">Oxidoreductase</keyword>
<dbReference type="Proteomes" id="UP000430692">
    <property type="component" value="Unassembled WGS sequence"/>
</dbReference>
<dbReference type="InterPro" id="IPR029039">
    <property type="entry name" value="Flavoprotein-like_sf"/>
</dbReference>
<dbReference type="GO" id="GO:0010181">
    <property type="term" value="F:FMN binding"/>
    <property type="evidence" value="ECO:0007669"/>
    <property type="project" value="TreeGrafter"/>
</dbReference>
<dbReference type="AlphaFoldDB" id="A0A6I4VR16"/>
<keyword evidence="4" id="KW-1185">Reference proteome</keyword>
<sequence>MKTLVIVTHPNLETSVINKRWVEELKKNPEKYTVHELHTVYPDGNIDVKKEQQLIESHGNLVLQFPIFWFSSPPLLKKWLDDVFAYGWAYGSKGDKLKNRKIALAVSAGIRKSDYSEKGRYRYTLEHLLAPFETTFRYCSANYRSFFAFYGEEKEPGGNDLTAIEENEHPTTKLNRSTQDYLNFVENL</sequence>
<dbReference type="PANTHER" id="PTHR47307:SF1">
    <property type="entry name" value="GLUTATHIONE-REGULATED POTASSIUM-EFFLUX SYSTEM ANCILLARY PROTEIN KEFG"/>
    <property type="match status" value="1"/>
</dbReference>
<dbReference type="GO" id="GO:0009055">
    <property type="term" value="F:electron transfer activity"/>
    <property type="evidence" value="ECO:0007669"/>
    <property type="project" value="TreeGrafter"/>
</dbReference>
<dbReference type="Gene3D" id="3.40.50.360">
    <property type="match status" value="1"/>
</dbReference>
<dbReference type="Pfam" id="PF02525">
    <property type="entry name" value="Flavodoxin_2"/>
    <property type="match status" value="1"/>
</dbReference>
<reference evidence="3 4" key="1">
    <citation type="submission" date="2019-12" db="EMBL/GenBank/DDBJ databases">
        <title>Whole-genome analyses of novel actinobacteria.</title>
        <authorList>
            <person name="Sahin N."/>
            <person name="Saygin H."/>
        </authorList>
    </citation>
    <scope>NUCLEOTIDE SEQUENCE [LARGE SCALE GENOMIC DNA]</scope>
    <source>
        <strain evidence="3 4">KC615</strain>
    </source>
</reference>
<evidence type="ECO:0000313" key="3">
    <source>
        <dbReference type="EMBL" id="MXQ52715.1"/>
    </source>
</evidence>
<dbReference type="PANTHER" id="PTHR47307">
    <property type="entry name" value="GLUTATHIONE-REGULATED POTASSIUM-EFFLUX SYSTEM ANCILLARY PROTEIN KEFG"/>
    <property type="match status" value="1"/>
</dbReference>
<dbReference type="GO" id="GO:0003955">
    <property type="term" value="F:NAD(P)H dehydrogenase (quinone) activity"/>
    <property type="evidence" value="ECO:0007669"/>
    <property type="project" value="TreeGrafter"/>
</dbReference>
<dbReference type="EMBL" id="WUUL01000002">
    <property type="protein sequence ID" value="MXQ52715.1"/>
    <property type="molecule type" value="Genomic_DNA"/>
</dbReference>
<dbReference type="SUPFAM" id="SSF52218">
    <property type="entry name" value="Flavoproteins"/>
    <property type="match status" value="1"/>
</dbReference>
<gene>
    <name evidence="3" type="ORF">GSM42_03010</name>
</gene>
<dbReference type="InterPro" id="IPR003680">
    <property type="entry name" value="Flavodoxin_fold"/>
</dbReference>
<dbReference type="InterPro" id="IPR046980">
    <property type="entry name" value="KefG/KefF"/>
</dbReference>
<dbReference type="RefSeq" id="WP_160799869.1">
    <property type="nucleotide sequence ID" value="NZ_WUUL01000002.1"/>
</dbReference>
<accession>A0A6I4VR16</accession>
<evidence type="ECO:0000256" key="1">
    <source>
        <dbReference type="ARBA" id="ARBA00023002"/>
    </source>
</evidence>
<organism evidence="3 4">
    <name type="scientific">Shimazuella alba</name>
    <dbReference type="NCBI Taxonomy" id="2690964"/>
    <lineage>
        <taxon>Bacteria</taxon>
        <taxon>Bacillati</taxon>
        <taxon>Bacillota</taxon>
        <taxon>Bacilli</taxon>
        <taxon>Bacillales</taxon>
        <taxon>Thermoactinomycetaceae</taxon>
        <taxon>Shimazuella</taxon>
    </lineage>
</organism>
<evidence type="ECO:0000259" key="2">
    <source>
        <dbReference type="Pfam" id="PF02525"/>
    </source>
</evidence>
<feature type="domain" description="Flavodoxin-like fold" evidence="2">
    <location>
        <begin position="1"/>
        <end position="153"/>
    </location>
</feature>
<comment type="caution">
    <text evidence="3">The sequence shown here is derived from an EMBL/GenBank/DDBJ whole genome shotgun (WGS) entry which is preliminary data.</text>
</comment>
<proteinExistence type="predicted"/>
<evidence type="ECO:0000313" key="4">
    <source>
        <dbReference type="Proteomes" id="UP000430692"/>
    </source>
</evidence>
<protein>
    <submittedName>
        <fullName evidence="3">Flavodoxin family protein</fullName>
    </submittedName>
</protein>
<name>A0A6I4VR16_9BACL</name>